<dbReference type="Pfam" id="PF02915">
    <property type="entry name" value="Rubrerythrin"/>
    <property type="match status" value="1"/>
</dbReference>
<evidence type="ECO:0000313" key="6">
    <source>
        <dbReference type="Proteomes" id="UP000002985"/>
    </source>
</evidence>
<evidence type="ECO:0000256" key="2">
    <source>
        <dbReference type="ARBA" id="ARBA00022982"/>
    </source>
</evidence>
<dbReference type="GO" id="GO:0005506">
    <property type="term" value="F:iron ion binding"/>
    <property type="evidence" value="ECO:0007669"/>
    <property type="project" value="InterPro"/>
</dbReference>
<gene>
    <name evidence="5" type="ORF">KSU1_C0755</name>
</gene>
<comment type="caution">
    <text evidence="5">The sequence shown here is derived from an EMBL/GenBank/DDBJ whole genome shotgun (WGS) entry which is preliminary data.</text>
</comment>
<dbReference type="InterPro" id="IPR009040">
    <property type="entry name" value="Ferritin-like_diiron"/>
</dbReference>
<proteinExistence type="predicted"/>
<evidence type="ECO:0000313" key="5">
    <source>
        <dbReference type="EMBL" id="GAB62351.1"/>
    </source>
</evidence>
<dbReference type="Gene3D" id="2.20.28.10">
    <property type="match status" value="1"/>
</dbReference>
<dbReference type="AlphaFoldDB" id="I3IKV6"/>
<evidence type="ECO:0000259" key="4">
    <source>
        <dbReference type="PROSITE" id="PS50905"/>
    </source>
</evidence>
<keyword evidence="2" id="KW-0249">Electron transport</keyword>
<sequence length="163" mass="18130">MSTIDNLKNAFAGESQANRKYLAFAKKADAEGFKQVAKLFRAAAEAETVHAHNHLRVLGGIRSTKENIQEAIGGETHEFTTMYPQMIEEAKKEGNKQALQSFEFANKVEKIHADLYQKALNNLGKNETVDYYVCQVCGDTVEKDAPDKCRICGAPKDKFTKIG</sequence>
<dbReference type="PANTHER" id="PTHR33746:SF4">
    <property type="entry name" value="RUBRERYTHRIN"/>
    <property type="match status" value="1"/>
</dbReference>
<dbReference type="InterPro" id="IPR048574">
    <property type="entry name" value="RUBY_RBDX"/>
</dbReference>
<dbReference type="Pfam" id="PF21349">
    <property type="entry name" value="RUBY_RBDX"/>
    <property type="match status" value="1"/>
</dbReference>
<name>I3IKV6_9BACT</name>
<accession>I3IKV6</accession>
<dbReference type="SUPFAM" id="SSF47240">
    <property type="entry name" value="Ferritin-like"/>
    <property type="match status" value="1"/>
</dbReference>
<evidence type="ECO:0000259" key="3">
    <source>
        <dbReference type="PROSITE" id="PS50903"/>
    </source>
</evidence>
<dbReference type="InterPro" id="IPR009078">
    <property type="entry name" value="Ferritin-like_SF"/>
</dbReference>
<reference evidence="5 6" key="1">
    <citation type="journal article" date="2012" name="FEBS Lett.">
        <title>Anammox organism KSU-1 expresses a NirK-type copper-containing nitrite reductase instead of a NirS-type with cytochrome cd1.</title>
        <authorList>
            <person name="Hira D."/>
            <person name="Toh H."/>
            <person name="Migita C.T."/>
            <person name="Okubo H."/>
            <person name="Nishiyama T."/>
            <person name="Hattori M."/>
            <person name="Furukawa K."/>
            <person name="Fujii T."/>
        </authorList>
    </citation>
    <scope>NUCLEOTIDE SEQUENCE [LARGE SCALE GENOMIC DNA]</scope>
</reference>
<feature type="domain" description="Rubredoxin-like" evidence="3">
    <location>
        <begin position="129"/>
        <end position="162"/>
    </location>
</feature>
<dbReference type="CDD" id="cd01041">
    <property type="entry name" value="Rubrerythrin"/>
    <property type="match status" value="1"/>
</dbReference>
<dbReference type="SUPFAM" id="SSF57802">
    <property type="entry name" value="Rubredoxin-like"/>
    <property type="match status" value="1"/>
</dbReference>
<dbReference type="GO" id="GO:0016491">
    <property type="term" value="F:oxidoreductase activity"/>
    <property type="evidence" value="ECO:0007669"/>
    <property type="project" value="InterPro"/>
</dbReference>
<dbReference type="eggNOG" id="COG1592">
    <property type="taxonomic scope" value="Bacteria"/>
</dbReference>
<keyword evidence="1" id="KW-0813">Transport</keyword>
<dbReference type="OrthoDB" id="9799749at2"/>
<organism evidence="5 6">
    <name type="scientific">Candidatus Jettenia caeni</name>
    <dbReference type="NCBI Taxonomy" id="247490"/>
    <lineage>
        <taxon>Bacteria</taxon>
        <taxon>Pseudomonadati</taxon>
        <taxon>Planctomycetota</taxon>
        <taxon>Candidatus Brocadiia</taxon>
        <taxon>Candidatus Brocadiales</taxon>
        <taxon>Candidatus Brocadiaceae</taxon>
        <taxon>Candidatus Jettenia</taxon>
    </lineage>
</organism>
<feature type="domain" description="Ferritin-like diiron" evidence="4">
    <location>
        <begin position="1"/>
        <end position="127"/>
    </location>
</feature>
<dbReference type="PANTHER" id="PTHR33746">
    <property type="entry name" value="RUBRERYTHRIN"/>
    <property type="match status" value="1"/>
</dbReference>
<dbReference type="EMBL" id="BAFH01000003">
    <property type="protein sequence ID" value="GAB62351.1"/>
    <property type="molecule type" value="Genomic_DNA"/>
</dbReference>
<protein>
    <submittedName>
        <fullName evidence="5">Rubrerythrin</fullName>
    </submittedName>
</protein>
<dbReference type="CDD" id="cd00729">
    <property type="entry name" value="rubredoxin_SM"/>
    <property type="match status" value="1"/>
</dbReference>
<evidence type="ECO:0000256" key="1">
    <source>
        <dbReference type="ARBA" id="ARBA00022448"/>
    </source>
</evidence>
<dbReference type="STRING" id="247490.KSU1_C0755"/>
<dbReference type="InterPro" id="IPR003251">
    <property type="entry name" value="Rr_diiron-bd_dom"/>
</dbReference>
<dbReference type="InterPro" id="IPR012347">
    <property type="entry name" value="Ferritin-like"/>
</dbReference>
<dbReference type="InterPro" id="IPR052753">
    <property type="entry name" value="Rbr2/Nigerythrin"/>
</dbReference>
<dbReference type="PROSITE" id="PS50905">
    <property type="entry name" value="FERRITIN_LIKE"/>
    <property type="match status" value="1"/>
</dbReference>
<dbReference type="Gene3D" id="1.20.1260.10">
    <property type="match status" value="1"/>
</dbReference>
<keyword evidence="6" id="KW-1185">Reference proteome</keyword>
<dbReference type="PROSITE" id="PS50903">
    <property type="entry name" value="RUBREDOXIN_LIKE"/>
    <property type="match status" value="1"/>
</dbReference>
<dbReference type="InterPro" id="IPR024934">
    <property type="entry name" value="Rubredoxin-like_dom"/>
</dbReference>
<dbReference type="Proteomes" id="UP000002985">
    <property type="component" value="Unassembled WGS sequence"/>
</dbReference>